<reference evidence="2 3" key="2">
    <citation type="journal article" date="2017" name="Front. Plant Sci.">
        <title>Gene Classification and Mining of Molecular Markers Useful in Red Clover (Trifolium pratense) Breeding.</title>
        <authorList>
            <person name="Istvanek J."/>
            <person name="Dluhosova J."/>
            <person name="Dluhos P."/>
            <person name="Patkova L."/>
            <person name="Nedelnik J."/>
            <person name="Repkova J."/>
        </authorList>
    </citation>
    <scope>NUCLEOTIDE SEQUENCE [LARGE SCALE GENOMIC DNA]</scope>
    <source>
        <strain evidence="3">cv. Tatra</strain>
        <tissue evidence="2">Young leaves</tissue>
    </source>
</reference>
<evidence type="ECO:0000256" key="1">
    <source>
        <dbReference type="SAM" id="SignalP"/>
    </source>
</evidence>
<reference evidence="2 3" key="1">
    <citation type="journal article" date="2014" name="Am. J. Bot.">
        <title>Genome assembly and annotation for red clover (Trifolium pratense; Fabaceae).</title>
        <authorList>
            <person name="Istvanek J."/>
            <person name="Jaros M."/>
            <person name="Krenek A."/>
            <person name="Repkova J."/>
        </authorList>
    </citation>
    <scope>NUCLEOTIDE SEQUENCE [LARGE SCALE GENOMIC DNA]</scope>
    <source>
        <strain evidence="3">cv. Tatra</strain>
        <tissue evidence="2">Young leaves</tissue>
    </source>
</reference>
<organism evidence="2 3">
    <name type="scientific">Trifolium pratense</name>
    <name type="common">Red clover</name>
    <dbReference type="NCBI Taxonomy" id="57577"/>
    <lineage>
        <taxon>Eukaryota</taxon>
        <taxon>Viridiplantae</taxon>
        <taxon>Streptophyta</taxon>
        <taxon>Embryophyta</taxon>
        <taxon>Tracheophyta</taxon>
        <taxon>Spermatophyta</taxon>
        <taxon>Magnoliopsida</taxon>
        <taxon>eudicotyledons</taxon>
        <taxon>Gunneridae</taxon>
        <taxon>Pentapetalae</taxon>
        <taxon>rosids</taxon>
        <taxon>fabids</taxon>
        <taxon>Fabales</taxon>
        <taxon>Fabaceae</taxon>
        <taxon>Papilionoideae</taxon>
        <taxon>50 kb inversion clade</taxon>
        <taxon>NPAAA clade</taxon>
        <taxon>Hologalegina</taxon>
        <taxon>IRL clade</taxon>
        <taxon>Trifolieae</taxon>
        <taxon>Trifolium</taxon>
    </lineage>
</organism>
<feature type="signal peptide" evidence="1">
    <location>
        <begin position="1"/>
        <end position="24"/>
    </location>
</feature>
<protein>
    <submittedName>
        <fullName evidence="2">Glucuronosyltransferase pgsip8-like protein</fullName>
    </submittedName>
</protein>
<dbReference type="AlphaFoldDB" id="A0A2K3MJ55"/>
<gene>
    <name evidence="2" type="ORF">L195_g046955</name>
</gene>
<dbReference type="GO" id="GO:0016740">
    <property type="term" value="F:transferase activity"/>
    <property type="evidence" value="ECO:0007669"/>
    <property type="project" value="UniProtKB-KW"/>
</dbReference>
<keyword evidence="1" id="KW-0732">Signal</keyword>
<comment type="caution">
    <text evidence="2">The sequence shown here is derived from an EMBL/GenBank/DDBJ whole genome shotgun (WGS) entry which is preliminary data.</text>
</comment>
<evidence type="ECO:0000313" key="2">
    <source>
        <dbReference type="EMBL" id="PNX90828.1"/>
    </source>
</evidence>
<feature type="chain" id="PRO_5014421305" evidence="1">
    <location>
        <begin position="25"/>
        <end position="86"/>
    </location>
</feature>
<accession>A0A2K3MJ55</accession>
<keyword evidence="2" id="KW-0808">Transferase</keyword>
<dbReference type="EMBL" id="ASHM01064109">
    <property type="protein sequence ID" value="PNX90828.1"/>
    <property type="molecule type" value="Genomic_DNA"/>
</dbReference>
<dbReference type="STRING" id="57577.A0A2K3MJ55"/>
<sequence length="86" mass="9875">MGYNAKSLIKWFLIFSLTPYYIEATSLSTERYKNAYATMMYVGTPRDYEFYVAVRVLIKSLSKLNVQADLVVIASLDVPLPWIQAL</sequence>
<proteinExistence type="predicted"/>
<evidence type="ECO:0000313" key="3">
    <source>
        <dbReference type="Proteomes" id="UP000236291"/>
    </source>
</evidence>
<dbReference type="Proteomes" id="UP000236291">
    <property type="component" value="Unassembled WGS sequence"/>
</dbReference>
<name>A0A2K3MJ55_TRIPR</name>